<accession>A0A543F4K2</accession>
<dbReference type="AlphaFoldDB" id="A0A543F4K2"/>
<dbReference type="RefSeq" id="WP_246123805.1">
    <property type="nucleotide sequence ID" value="NZ_VFPG01000001.1"/>
</dbReference>
<dbReference type="GO" id="GO:0003677">
    <property type="term" value="F:DNA binding"/>
    <property type="evidence" value="ECO:0007669"/>
    <property type="project" value="UniProtKB-KW"/>
</dbReference>
<evidence type="ECO:0000256" key="1">
    <source>
        <dbReference type="SAM" id="Coils"/>
    </source>
</evidence>
<proteinExistence type="predicted"/>
<sequence>MSSNPVMDEIEARAQRALNRLRDLGDEMAKVRERESSEDGAVTVEVDGSGALRDLRFTGAVSRMSPGEFEQAVVSTAHRAAAKAMARMAELITQFNEESAAQA</sequence>
<comment type="caution">
    <text evidence="2">The sequence shown here is derived from an EMBL/GenBank/DDBJ whole genome shotgun (WGS) entry which is preliminary data.</text>
</comment>
<evidence type="ECO:0000313" key="2">
    <source>
        <dbReference type="EMBL" id="TQM28756.1"/>
    </source>
</evidence>
<dbReference type="Pfam" id="PF02575">
    <property type="entry name" value="YbaB_DNA_bd"/>
    <property type="match status" value="1"/>
</dbReference>
<gene>
    <name evidence="2" type="ORF">FB390_0330</name>
</gene>
<dbReference type="InterPro" id="IPR004401">
    <property type="entry name" value="YbaB/EbfC"/>
</dbReference>
<name>A0A543F4K2_9NOCA</name>
<dbReference type="EMBL" id="VFPG01000001">
    <property type="protein sequence ID" value="TQM28756.1"/>
    <property type="molecule type" value="Genomic_DNA"/>
</dbReference>
<dbReference type="Gene3D" id="3.30.1310.10">
    <property type="entry name" value="Nucleoid-associated protein YbaB-like domain"/>
    <property type="match status" value="1"/>
</dbReference>
<dbReference type="SUPFAM" id="SSF82607">
    <property type="entry name" value="YbaB-like"/>
    <property type="match status" value="1"/>
</dbReference>
<protein>
    <submittedName>
        <fullName evidence="2">YbaB/EbfC DNA-binding family protein</fullName>
    </submittedName>
</protein>
<dbReference type="Proteomes" id="UP000316331">
    <property type="component" value="Unassembled WGS sequence"/>
</dbReference>
<organism evidence="2 3">
    <name type="scientific">Nocardia bhagyanarayanae</name>
    <dbReference type="NCBI Taxonomy" id="1215925"/>
    <lineage>
        <taxon>Bacteria</taxon>
        <taxon>Bacillati</taxon>
        <taxon>Actinomycetota</taxon>
        <taxon>Actinomycetes</taxon>
        <taxon>Mycobacteriales</taxon>
        <taxon>Nocardiaceae</taxon>
        <taxon>Nocardia</taxon>
    </lineage>
</organism>
<keyword evidence="1" id="KW-0175">Coiled coil</keyword>
<keyword evidence="2" id="KW-0238">DNA-binding</keyword>
<feature type="coiled-coil region" evidence="1">
    <location>
        <begin position="7"/>
        <end position="34"/>
    </location>
</feature>
<keyword evidence="3" id="KW-1185">Reference proteome</keyword>
<evidence type="ECO:0000313" key="3">
    <source>
        <dbReference type="Proteomes" id="UP000316331"/>
    </source>
</evidence>
<dbReference type="InterPro" id="IPR036894">
    <property type="entry name" value="YbaB-like_sf"/>
</dbReference>
<reference evidence="2 3" key="1">
    <citation type="submission" date="2019-06" db="EMBL/GenBank/DDBJ databases">
        <title>Sequencing the genomes of 1000 actinobacteria strains.</title>
        <authorList>
            <person name="Klenk H.-P."/>
        </authorList>
    </citation>
    <scope>NUCLEOTIDE SEQUENCE [LARGE SCALE GENOMIC DNA]</scope>
    <source>
        <strain evidence="2 3">DSM 103495</strain>
    </source>
</reference>